<gene>
    <name evidence="2" type="ORF">PFISCL1PPCAC_21825</name>
</gene>
<evidence type="ECO:0000313" key="3">
    <source>
        <dbReference type="Proteomes" id="UP001432322"/>
    </source>
</evidence>
<keyword evidence="3" id="KW-1185">Reference proteome</keyword>
<feature type="non-terminal residue" evidence="2">
    <location>
        <position position="1"/>
    </location>
</feature>
<dbReference type="InterPro" id="IPR000626">
    <property type="entry name" value="Ubiquitin-like_dom"/>
</dbReference>
<dbReference type="Gene3D" id="3.10.20.90">
    <property type="entry name" value="Phosphatidylinositol 3-kinase Catalytic Subunit, Chain A, domain 1"/>
    <property type="match status" value="1"/>
</dbReference>
<dbReference type="Proteomes" id="UP001432322">
    <property type="component" value="Unassembled WGS sequence"/>
</dbReference>
<sequence length="173" mass="19907">DFPRVCIQYSCRLLDDLITMGASHFYKYYVEEIKRGILYLPSNEGLTATIELIKHYHNHSTLSRATFNAVTPSLSNGELMTLLSQCPFLPDQLRMDVEAELQHESHRITINVKTLTGKVLTLSVDLTPRTVVFVIKKMIQDCERIPWDLQRLIFSGRRAAGKEIIHYDALTKR</sequence>
<feature type="domain" description="Ubiquitin-like" evidence="1">
    <location>
        <begin position="108"/>
        <end position="157"/>
    </location>
</feature>
<dbReference type="Pfam" id="PF00240">
    <property type="entry name" value="ubiquitin"/>
    <property type="match status" value="1"/>
</dbReference>
<dbReference type="EMBL" id="BTSY01000005">
    <property type="protein sequence ID" value="GMT30528.1"/>
    <property type="molecule type" value="Genomic_DNA"/>
</dbReference>
<evidence type="ECO:0000313" key="2">
    <source>
        <dbReference type="EMBL" id="GMT30528.1"/>
    </source>
</evidence>
<name>A0AAV5WGA8_9BILA</name>
<dbReference type="SUPFAM" id="SSF54236">
    <property type="entry name" value="Ubiquitin-like"/>
    <property type="match status" value="1"/>
</dbReference>
<proteinExistence type="predicted"/>
<protein>
    <recommendedName>
        <fullName evidence="1">Ubiquitin-like domain-containing protein</fullName>
    </recommendedName>
</protein>
<comment type="caution">
    <text evidence="2">The sequence shown here is derived from an EMBL/GenBank/DDBJ whole genome shotgun (WGS) entry which is preliminary data.</text>
</comment>
<evidence type="ECO:0000259" key="1">
    <source>
        <dbReference type="PROSITE" id="PS50053"/>
    </source>
</evidence>
<feature type="non-terminal residue" evidence="2">
    <location>
        <position position="173"/>
    </location>
</feature>
<dbReference type="PROSITE" id="PS50053">
    <property type="entry name" value="UBIQUITIN_2"/>
    <property type="match status" value="1"/>
</dbReference>
<reference evidence="2" key="1">
    <citation type="submission" date="2023-10" db="EMBL/GenBank/DDBJ databases">
        <title>Genome assembly of Pristionchus species.</title>
        <authorList>
            <person name="Yoshida K."/>
            <person name="Sommer R.J."/>
        </authorList>
    </citation>
    <scope>NUCLEOTIDE SEQUENCE</scope>
    <source>
        <strain evidence="2">RS5133</strain>
    </source>
</reference>
<dbReference type="AlphaFoldDB" id="A0AAV5WGA8"/>
<accession>A0AAV5WGA8</accession>
<organism evidence="2 3">
    <name type="scientific">Pristionchus fissidentatus</name>
    <dbReference type="NCBI Taxonomy" id="1538716"/>
    <lineage>
        <taxon>Eukaryota</taxon>
        <taxon>Metazoa</taxon>
        <taxon>Ecdysozoa</taxon>
        <taxon>Nematoda</taxon>
        <taxon>Chromadorea</taxon>
        <taxon>Rhabditida</taxon>
        <taxon>Rhabditina</taxon>
        <taxon>Diplogasteromorpha</taxon>
        <taxon>Diplogasteroidea</taxon>
        <taxon>Neodiplogasteridae</taxon>
        <taxon>Pristionchus</taxon>
    </lineage>
</organism>
<dbReference type="InterPro" id="IPR029071">
    <property type="entry name" value="Ubiquitin-like_domsf"/>
</dbReference>